<dbReference type="InterPro" id="IPR024571">
    <property type="entry name" value="ERAP1-like_C_dom"/>
</dbReference>
<evidence type="ECO:0000313" key="15">
    <source>
        <dbReference type="Proteomes" id="UP000492821"/>
    </source>
</evidence>
<keyword evidence="4 9" id="KW-0479">Metal-binding</keyword>
<feature type="domain" description="Aminopeptidase N-like N-terminal" evidence="14">
    <location>
        <begin position="969"/>
        <end position="1167"/>
    </location>
</feature>
<dbReference type="PRINTS" id="PR00756">
    <property type="entry name" value="ALADIPTASE"/>
</dbReference>
<dbReference type="WBParaSite" id="Pan_g12441.t1">
    <property type="protein sequence ID" value="Pan_g12441.t1"/>
    <property type="gene ID" value="Pan_g12441"/>
</dbReference>
<keyword evidence="6 9" id="KW-0862">Zinc</keyword>
<dbReference type="InterPro" id="IPR042097">
    <property type="entry name" value="Aminopeptidase_N-like_N_sf"/>
</dbReference>
<dbReference type="InterPro" id="IPR050344">
    <property type="entry name" value="Peptidase_M1_aminopeptidases"/>
</dbReference>
<reference evidence="15" key="1">
    <citation type="journal article" date="2013" name="Genetics">
        <title>The draft genome and transcriptome of Panagrellus redivivus are shaped by the harsh demands of a free-living lifestyle.</title>
        <authorList>
            <person name="Srinivasan J."/>
            <person name="Dillman A.R."/>
            <person name="Macchietto M.G."/>
            <person name="Heikkinen L."/>
            <person name="Lakso M."/>
            <person name="Fracchia K.M."/>
            <person name="Antoshechkin I."/>
            <person name="Mortazavi A."/>
            <person name="Wong G."/>
            <person name="Sternberg P.W."/>
        </authorList>
    </citation>
    <scope>NUCLEOTIDE SEQUENCE [LARGE SCALE GENOMIC DNA]</scope>
    <source>
        <strain evidence="15">MT8872</strain>
    </source>
</reference>
<dbReference type="Gene3D" id="1.25.50.20">
    <property type="match status" value="2"/>
</dbReference>
<keyword evidence="11" id="KW-0732">Signal</keyword>
<feature type="site" description="Transition state stabilizer" evidence="10">
    <location>
        <position position="439"/>
    </location>
</feature>
<dbReference type="InterPro" id="IPR014782">
    <property type="entry name" value="Peptidase_M1_dom"/>
</dbReference>
<evidence type="ECO:0000259" key="13">
    <source>
        <dbReference type="Pfam" id="PF11838"/>
    </source>
</evidence>
<feature type="domain" description="ERAP1-like C-terminal" evidence="13">
    <location>
        <begin position="596"/>
        <end position="901"/>
    </location>
</feature>
<evidence type="ECO:0000256" key="1">
    <source>
        <dbReference type="ARBA" id="ARBA00010136"/>
    </source>
</evidence>
<evidence type="ECO:0000256" key="5">
    <source>
        <dbReference type="ARBA" id="ARBA00022801"/>
    </source>
</evidence>
<feature type="binding site" evidence="9">
    <location>
        <position position="382"/>
    </location>
    <ligand>
        <name>Zn(2+)</name>
        <dbReference type="ChEBI" id="CHEBI:29105"/>
        <note>catalytic</note>
    </ligand>
</feature>
<evidence type="ECO:0000256" key="7">
    <source>
        <dbReference type="ARBA" id="ARBA00023049"/>
    </source>
</evidence>
<dbReference type="GO" id="GO:0005615">
    <property type="term" value="C:extracellular space"/>
    <property type="evidence" value="ECO:0007669"/>
    <property type="project" value="TreeGrafter"/>
</dbReference>
<keyword evidence="2" id="KW-0031">Aminopeptidase</keyword>
<reference evidence="16" key="2">
    <citation type="submission" date="2020-10" db="UniProtKB">
        <authorList>
            <consortium name="WormBaseParasite"/>
        </authorList>
    </citation>
    <scope>IDENTIFICATION</scope>
</reference>
<evidence type="ECO:0000256" key="4">
    <source>
        <dbReference type="ARBA" id="ARBA00022723"/>
    </source>
</evidence>
<keyword evidence="3" id="KW-0645">Protease</keyword>
<feature type="binding site" evidence="9">
    <location>
        <position position="363"/>
    </location>
    <ligand>
        <name>Zn(2+)</name>
        <dbReference type="ChEBI" id="CHEBI:29105"/>
        <note>catalytic</note>
    </ligand>
</feature>
<dbReference type="Gene3D" id="2.60.40.1910">
    <property type="match status" value="2"/>
</dbReference>
<evidence type="ECO:0000256" key="2">
    <source>
        <dbReference type="ARBA" id="ARBA00022438"/>
    </source>
</evidence>
<name>A0A7E4UT57_PANRE</name>
<evidence type="ECO:0000256" key="8">
    <source>
        <dbReference type="PIRSR" id="PIRSR634016-1"/>
    </source>
</evidence>
<keyword evidence="15" id="KW-1185">Reference proteome</keyword>
<feature type="domain" description="ERAP1-like C-terminal" evidence="13">
    <location>
        <begin position="1510"/>
        <end position="1810"/>
    </location>
</feature>
<dbReference type="GO" id="GO:0043171">
    <property type="term" value="P:peptide catabolic process"/>
    <property type="evidence" value="ECO:0007669"/>
    <property type="project" value="TreeGrafter"/>
</dbReference>
<dbReference type="PANTHER" id="PTHR11533">
    <property type="entry name" value="PROTEASE M1 ZINC METALLOPROTEASE"/>
    <property type="match status" value="1"/>
</dbReference>
<accession>A0A7E4UT57</accession>
<dbReference type="SUPFAM" id="SSF55486">
    <property type="entry name" value="Metalloproteases ('zincins'), catalytic domain"/>
    <property type="match status" value="2"/>
</dbReference>
<keyword evidence="5" id="KW-0378">Hydrolase</keyword>
<protein>
    <submittedName>
        <fullName evidence="16">Aminopeptidase</fullName>
    </submittedName>
</protein>
<comment type="cofactor">
    <cofactor evidence="9">
        <name>Zn(2+)</name>
        <dbReference type="ChEBI" id="CHEBI:29105"/>
    </cofactor>
    <text evidence="9">Binds 1 zinc ion per subunit.</text>
</comment>
<dbReference type="GO" id="GO:0016020">
    <property type="term" value="C:membrane"/>
    <property type="evidence" value="ECO:0007669"/>
    <property type="project" value="TreeGrafter"/>
</dbReference>
<dbReference type="PANTHER" id="PTHR11533:SF293">
    <property type="entry name" value="AMINOPEPTIDASE-2-RELATED"/>
    <property type="match status" value="1"/>
</dbReference>
<dbReference type="GO" id="GO:0008270">
    <property type="term" value="F:zinc ion binding"/>
    <property type="evidence" value="ECO:0007669"/>
    <property type="project" value="InterPro"/>
</dbReference>
<dbReference type="GO" id="GO:0070006">
    <property type="term" value="F:metalloaminopeptidase activity"/>
    <property type="evidence" value="ECO:0007669"/>
    <property type="project" value="TreeGrafter"/>
</dbReference>
<dbReference type="InterPro" id="IPR034016">
    <property type="entry name" value="M1_APN-typ"/>
</dbReference>
<feature type="binding site" evidence="9">
    <location>
        <position position="359"/>
    </location>
    <ligand>
        <name>Zn(2+)</name>
        <dbReference type="ChEBI" id="CHEBI:29105"/>
        <note>catalytic</note>
    </ligand>
</feature>
<evidence type="ECO:0000256" key="11">
    <source>
        <dbReference type="SAM" id="SignalP"/>
    </source>
</evidence>
<evidence type="ECO:0000256" key="10">
    <source>
        <dbReference type="PIRSR" id="PIRSR634016-4"/>
    </source>
</evidence>
<evidence type="ECO:0000259" key="14">
    <source>
        <dbReference type="Pfam" id="PF17900"/>
    </source>
</evidence>
<keyword evidence="7" id="KW-0482">Metalloprotease</keyword>
<feature type="domain" description="Peptidase M1 membrane alanine aminopeptidase" evidence="12">
    <location>
        <begin position="288"/>
        <end position="510"/>
    </location>
</feature>
<dbReference type="GO" id="GO:0042277">
    <property type="term" value="F:peptide binding"/>
    <property type="evidence" value="ECO:0007669"/>
    <property type="project" value="TreeGrafter"/>
</dbReference>
<feature type="domain" description="Peptidase M1 membrane alanine aminopeptidase" evidence="12">
    <location>
        <begin position="1204"/>
        <end position="1415"/>
    </location>
</feature>
<dbReference type="Gene3D" id="2.60.40.1730">
    <property type="entry name" value="tricorn interacting facor f3 domain"/>
    <property type="match status" value="2"/>
</dbReference>
<evidence type="ECO:0000256" key="9">
    <source>
        <dbReference type="PIRSR" id="PIRSR634016-3"/>
    </source>
</evidence>
<dbReference type="Pfam" id="PF01433">
    <property type="entry name" value="Peptidase_M1"/>
    <property type="match status" value="2"/>
</dbReference>
<dbReference type="GO" id="GO:0005737">
    <property type="term" value="C:cytoplasm"/>
    <property type="evidence" value="ECO:0007669"/>
    <property type="project" value="TreeGrafter"/>
</dbReference>
<sequence>MRIGGWLLVAAAIGILGLCDAVFPRRHKKLGDDDRLLVAKPHNLAESKPRLPHNLNVTQYDISIKPYFKADGVTVDDGKVNTFDGETTVTFTMTSPADEIILDAFELNIISLRFLRNGQKMVLKYANFDSKYHRYTIAPIQFLSAGETYSIHFKYTGIIRDYGQGGLFYSTYTNPDGTTGNIYATHFETGVGARSVFPCFDDPHFKAQFNITVIAPKSLTVLSNTKENNGTDLGDGYRSVNFPLTNRQSSYLVAFAIGDLVSVSDKTKDGIEIRAWTWRQSGAFIDTAVHTAKTCVEVMTDFTGISLPLEKLDHLAVPYFAAGGMENWGFIIYAAAYVLYDPAQDDASRYYSGIDVRCHEIAHQWFGDYVTADWWSDIMLHESFASYFEDYTMVNGWTNQSEYVDTEFVRSTTGYGFTVDTFKSHPVITTDGSFDGVVYDKGGALLRMLSATLTPQVFRSGLRNYLTKYAFGNADHNKLWDAMTEIAQQHGEVTNWCGGKMNVSELMNPWITQPHYPIITVAYDNLHQSYQINQQPFVPNASLPTGYQYQWPVPLELRQVNGDLLPRYWSAPLYYCPATKKKGNAVGIPWTSDNPIIVNPDTAAFARVQYDDSTFEKIVNAIETGVYVPSAKALVRLIQDELAIVHRDQALHVPVSYRRTLKIVSAALKSYKGPNPANVFLAADAVINELRSLSLDRSEVELTNEYFSSILTPLYQQTSWDLEDPDSWDEQIFKSALFLRAVKNDIADARGLATARFNKCGANFTTCDSVPIYLQKAVYCAAALTGGNTVGRELVTAIKTSLTTSTSIHSQAAALATGVACSFDESTLNNFILNSVTQFSNFPSSYIGYLSDNSAATQVLYSFLAKRPTSFATKSGALNAAFDVLIANWYTQDRIAQLKTLQSGLTSSLQLYPNAVNTVNEYIAYISAEGPKKENYYAEIIRQLYDAYAPKGEVPWTARLAVSGITDLTYNLTVQPYIPSTSYAFDPLKNFTYDANITIEFSNPTQGLTSIELNSHRQILKSATVNIVGFIDTITVIKIERNFTTAIMNLHLNAAIPKGNRISVQLVYSGFIFDHTPNEGIITNYDYSTVDNLKHWIFATDFEGGPSTRSLAPSFDEPNFKGRWTVNVIHPTEYTALSNTLESSISILGGGLTRTVFKQTNLMSSYLLALTVGQYSTVQATANNGNILIRIQSWKGTEQYAQTALNFAVNTINYLSSTLNVSQPLEKIDILALPQYSGYASGAMENWGLVIAGYRDVLIHPQYTSAETIRNAQNTISHELTHQWFGDLVTMDWWTDLFLNEAFATYWPPLVLRSDPAGDADSVSYMQLRDLVHGLELDDTSSWAHPVVPKVSDVSQSWGLFSGSVYDKGSSILRTMANVLGEEALNAGLSAYLTAFSFGNPTDFALLRFLDAAAKEYNIPGWTSSPVSVTDFLEPYLRQWSAPLITVTTTSTGIRLSQQPLVDSTKLPSSEFGYLWKIPLRIFSAPTNNNQIQWLTTQSSTITLPDHSVVLVDSDAKTHARVNYDTASWHALSTILDSQPNVFTPEAVAKLIIDQYALAQNHIVPWERFLNATTLLANDSNFMPWYLSIVDWIPTLAERLRFSDIEADYKIYLSYLLKKNTVTTLAAGSTWAANSLNPRILEFKLALGDAKVWQAVSDAFVNFTTSCQYQVLGTGYCNPITPDYRRLQFIYGLKNNPTKLPAVQAFYNYWTSVPQADTYFSSDASALLEALAASGDVTTIRKLIVQALSGTTPIQFLTSVAEHDDTGLILFNYLKDYPNVVKTSQNFYNFLSAMTSTWTTDAQADQLANFDWKLSSGQQSAVNGLLTDVRSRAAWVDTHGPAISAWLKTFNAAHAN</sequence>
<dbReference type="FunFam" id="1.10.390.10:FF:000013">
    <property type="entry name" value="Aminopeptidase N"/>
    <property type="match status" value="1"/>
</dbReference>
<feature type="domain" description="Aminopeptidase N-like N-terminal" evidence="14">
    <location>
        <begin position="59"/>
        <end position="252"/>
    </location>
</feature>
<dbReference type="InterPro" id="IPR001930">
    <property type="entry name" value="Peptidase_M1"/>
</dbReference>
<dbReference type="InterPro" id="IPR045357">
    <property type="entry name" value="Aminopeptidase_N-like_N"/>
</dbReference>
<feature type="chain" id="PRO_5028840185" evidence="11">
    <location>
        <begin position="22"/>
        <end position="1856"/>
    </location>
</feature>
<dbReference type="Gene3D" id="1.10.390.10">
    <property type="entry name" value="Neutral Protease Domain 2"/>
    <property type="match status" value="2"/>
</dbReference>
<evidence type="ECO:0000256" key="6">
    <source>
        <dbReference type="ARBA" id="ARBA00022833"/>
    </source>
</evidence>
<evidence type="ECO:0000256" key="3">
    <source>
        <dbReference type="ARBA" id="ARBA00022670"/>
    </source>
</evidence>
<dbReference type="GO" id="GO:0006508">
    <property type="term" value="P:proteolysis"/>
    <property type="evidence" value="ECO:0007669"/>
    <property type="project" value="UniProtKB-KW"/>
</dbReference>
<feature type="active site" description="Proton acceptor" evidence="8">
    <location>
        <position position="360"/>
    </location>
</feature>
<dbReference type="InterPro" id="IPR027268">
    <property type="entry name" value="Peptidase_M4/M1_CTD_sf"/>
</dbReference>
<dbReference type="SUPFAM" id="SSF63737">
    <property type="entry name" value="Leukotriene A4 hydrolase N-terminal domain"/>
    <property type="match status" value="2"/>
</dbReference>
<proteinExistence type="inferred from homology"/>
<organism evidence="15 16">
    <name type="scientific">Panagrellus redivivus</name>
    <name type="common">Microworm</name>
    <dbReference type="NCBI Taxonomy" id="6233"/>
    <lineage>
        <taxon>Eukaryota</taxon>
        <taxon>Metazoa</taxon>
        <taxon>Ecdysozoa</taxon>
        <taxon>Nematoda</taxon>
        <taxon>Chromadorea</taxon>
        <taxon>Rhabditida</taxon>
        <taxon>Tylenchina</taxon>
        <taxon>Panagrolaimomorpha</taxon>
        <taxon>Panagrolaimoidea</taxon>
        <taxon>Panagrolaimidae</taxon>
        <taxon>Panagrellus</taxon>
    </lineage>
</organism>
<feature type="signal peptide" evidence="11">
    <location>
        <begin position="1"/>
        <end position="21"/>
    </location>
</feature>
<dbReference type="Pfam" id="PF11838">
    <property type="entry name" value="ERAP1_C"/>
    <property type="match status" value="2"/>
</dbReference>
<comment type="similarity">
    <text evidence="1">Belongs to the peptidase M1 family.</text>
</comment>
<dbReference type="Proteomes" id="UP000492821">
    <property type="component" value="Unassembled WGS sequence"/>
</dbReference>
<dbReference type="Pfam" id="PF17900">
    <property type="entry name" value="Peptidase_M1_N"/>
    <property type="match status" value="2"/>
</dbReference>
<dbReference type="CDD" id="cd09601">
    <property type="entry name" value="M1_APN-Q_like"/>
    <property type="match status" value="2"/>
</dbReference>
<evidence type="ECO:0000259" key="12">
    <source>
        <dbReference type="Pfam" id="PF01433"/>
    </source>
</evidence>
<evidence type="ECO:0000313" key="16">
    <source>
        <dbReference type="WBParaSite" id="Pan_g12441.t1"/>
    </source>
</evidence>